<name>A0ABQ7BPT6_BRACR</name>
<organism evidence="2 3">
    <name type="scientific">Brassica cretica</name>
    <name type="common">Mustard</name>
    <dbReference type="NCBI Taxonomy" id="69181"/>
    <lineage>
        <taxon>Eukaryota</taxon>
        <taxon>Viridiplantae</taxon>
        <taxon>Streptophyta</taxon>
        <taxon>Embryophyta</taxon>
        <taxon>Tracheophyta</taxon>
        <taxon>Spermatophyta</taxon>
        <taxon>Magnoliopsida</taxon>
        <taxon>eudicotyledons</taxon>
        <taxon>Gunneridae</taxon>
        <taxon>Pentapetalae</taxon>
        <taxon>rosids</taxon>
        <taxon>malvids</taxon>
        <taxon>Brassicales</taxon>
        <taxon>Brassicaceae</taxon>
        <taxon>Brassiceae</taxon>
        <taxon>Brassica</taxon>
    </lineage>
</organism>
<evidence type="ECO:0000313" key="2">
    <source>
        <dbReference type="EMBL" id="KAF3534332.1"/>
    </source>
</evidence>
<reference evidence="2 3" key="1">
    <citation type="journal article" date="2020" name="BMC Genomics">
        <title>Intraspecific diversification of the crop wild relative Brassica cretica Lam. using demographic model selection.</title>
        <authorList>
            <person name="Kioukis A."/>
            <person name="Michalopoulou V.A."/>
            <person name="Briers L."/>
            <person name="Pirintsos S."/>
            <person name="Studholme D.J."/>
            <person name="Pavlidis P."/>
            <person name="Sarris P.F."/>
        </authorList>
    </citation>
    <scope>NUCLEOTIDE SEQUENCE [LARGE SCALE GENOMIC DNA]</scope>
    <source>
        <strain evidence="3">cv. PFS-1207/04</strain>
    </source>
</reference>
<gene>
    <name evidence="2" type="ORF">DY000_02042828</name>
</gene>
<feature type="region of interest" description="Disordered" evidence="1">
    <location>
        <begin position="1"/>
        <end position="27"/>
    </location>
</feature>
<comment type="caution">
    <text evidence="2">The sequence shown here is derived from an EMBL/GenBank/DDBJ whole genome shotgun (WGS) entry which is preliminary data.</text>
</comment>
<accession>A0ABQ7BPT6</accession>
<sequence>MKDRFGSVASTSSYGVHPGSQEEPTPQLTFQEVALDPSERSPSECSWVLLRCIVVFVVEFQCGLISL</sequence>
<dbReference type="Proteomes" id="UP000266723">
    <property type="component" value="Unassembled WGS sequence"/>
</dbReference>
<dbReference type="EMBL" id="QGKV02001507">
    <property type="protein sequence ID" value="KAF3534332.1"/>
    <property type="molecule type" value="Genomic_DNA"/>
</dbReference>
<proteinExistence type="predicted"/>
<protein>
    <submittedName>
        <fullName evidence="2">Uncharacterized protein</fullName>
    </submittedName>
</protein>
<evidence type="ECO:0000256" key="1">
    <source>
        <dbReference type="SAM" id="MobiDB-lite"/>
    </source>
</evidence>
<keyword evidence="3" id="KW-1185">Reference proteome</keyword>
<evidence type="ECO:0000313" key="3">
    <source>
        <dbReference type="Proteomes" id="UP000266723"/>
    </source>
</evidence>